<organism evidence="2 3">
    <name type="scientific">Pyrococcus horikoshii</name>
    <dbReference type="NCBI Taxonomy" id="53953"/>
    <lineage>
        <taxon>Archaea</taxon>
        <taxon>Methanobacteriati</taxon>
        <taxon>Methanobacteriota</taxon>
        <taxon>Thermococci</taxon>
        <taxon>Thermococcales</taxon>
        <taxon>Thermococcaceae</taxon>
        <taxon>Pyrococcus</taxon>
    </lineage>
</organism>
<sequence>MDVEAIITGFQEFAQSHPYLALAFILFLIGALVRGKISLVFYGLGALALLQEFGLFGAFIEFLKQVPGLVKGLLSVFGGVSG</sequence>
<evidence type="ECO:0000313" key="2">
    <source>
        <dbReference type="EMBL" id="HII60206.1"/>
    </source>
</evidence>
<dbReference type="GeneID" id="1443514"/>
<feature type="transmembrane region" description="Helical" evidence="1">
    <location>
        <begin position="40"/>
        <end position="60"/>
    </location>
</feature>
<keyword evidence="1" id="KW-0812">Transmembrane</keyword>
<accession>A0A832T2Q9</accession>
<protein>
    <submittedName>
        <fullName evidence="2">T26-9p</fullName>
    </submittedName>
</protein>
<gene>
    <name evidence="2" type="ORF">HA331_00255</name>
</gene>
<dbReference type="AlphaFoldDB" id="A0A832T2Q9"/>
<evidence type="ECO:0000313" key="3">
    <source>
        <dbReference type="Proteomes" id="UP000617544"/>
    </source>
</evidence>
<reference evidence="2" key="1">
    <citation type="journal article" date="2020" name="bioRxiv">
        <title>A rank-normalized archaeal taxonomy based on genome phylogeny resolves widespread incomplete and uneven classifications.</title>
        <authorList>
            <person name="Rinke C."/>
            <person name="Chuvochina M."/>
            <person name="Mussig A.J."/>
            <person name="Chaumeil P.-A."/>
            <person name="Waite D.W."/>
            <person name="Whitman W.B."/>
            <person name="Parks D.H."/>
            <person name="Hugenholtz P."/>
        </authorList>
    </citation>
    <scope>NUCLEOTIDE SEQUENCE</scope>
    <source>
        <strain evidence="2">UBA8834</strain>
    </source>
</reference>
<comment type="caution">
    <text evidence="2">The sequence shown here is derived from an EMBL/GenBank/DDBJ whole genome shotgun (WGS) entry which is preliminary data.</text>
</comment>
<dbReference type="RefSeq" id="WP_010885279.1">
    <property type="nucleotide sequence ID" value="NZ_DUJN01000002.1"/>
</dbReference>
<dbReference type="Proteomes" id="UP000617544">
    <property type="component" value="Unassembled WGS sequence"/>
</dbReference>
<proteinExistence type="predicted"/>
<keyword evidence="1" id="KW-1133">Transmembrane helix</keyword>
<feature type="transmembrane region" description="Helical" evidence="1">
    <location>
        <begin position="16"/>
        <end position="33"/>
    </location>
</feature>
<evidence type="ECO:0000256" key="1">
    <source>
        <dbReference type="SAM" id="Phobius"/>
    </source>
</evidence>
<keyword evidence="1" id="KW-0472">Membrane</keyword>
<name>A0A832T2Q9_PYRHR</name>
<dbReference type="EMBL" id="DUJN01000002">
    <property type="protein sequence ID" value="HII60206.1"/>
    <property type="molecule type" value="Genomic_DNA"/>
</dbReference>